<keyword evidence="6" id="KW-0496">Mitochondrion</keyword>
<evidence type="ECO:0000256" key="2">
    <source>
        <dbReference type="ARBA" id="ARBA00022980"/>
    </source>
</evidence>
<keyword evidence="9" id="KW-1185">Reference proteome</keyword>
<protein>
    <submittedName>
        <fullName evidence="6">50S ribosomal protein L16</fullName>
    </submittedName>
</protein>
<evidence type="ECO:0000256" key="3">
    <source>
        <dbReference type="ARBA" id="ARBA00023274"/>
    </source>
</evidence>
<proteinExistence type="inferred from homology"/>
<gene>
    <name evidence="6" type="primary">rplP</name>
    <name evidence="8" type="ORF">FNF27_10028</name>
    <name evidence="6" type="ORF">FNF28_10024</name>
    <name evidence="5" type="ORF">FNF29_10025</name>
    <name evidence="7" type="ORF">FNF31_10029</name>
</gene>
<name>A0A5A8C057_CAFRO</name>
<comment type="similarity">
    <text evidence="1 4">Belongs to the universal ribosomal protein uL16 family.</text>
</comment>
<accession>A0A5A8C057</accession>
<dbReference type="InterPro" id="IPR036920">
    <property type="entry name" value="Ribosomal_uL16_sf"/>
</dbReference>
<keyword evidence="3 4" id="KW-0687">Ribonucleoprotein</keyword>
<dbReference type="AlphaFoldDB" id="A0A5A8C057"/>
<dbReference type="Proteomes" id="UP000325113">
    <property type="component" value="Mitochondrion MT"/>
</dbReference>
<dbReference type="NCBIfam" id="TIGR01164">
    <property type="entry name" value="rplP_bact"/>
    <property type="match status" value="1"/>
</dbReference>
<dbReference type="GO" id="GO:0019843">
    <property type="term" value="F:rRNA binding"/>
    <property type="evidence" value="ECO:0007669"/>
    <property type="project" value="InterPro"/>
</dbReference>
<dbReference type="GO" id="GO:0032543">
    <property type="term" value="P:mitochondrial translation"/>
    <property type="evidence" value="ECO:0007669"/>
    <property type="project" value="TreeGrafter"/>
</dbReference>
<dbReference type="Gene3D" id="3.90.1170.10">
    <property type="entry name" value="Ribosomal protein L10e/L16"/>
    <property type="match status" value="1"/>
</dbReference>
<dbReference type="Proteomes" id="UP000323011">
    <property type="component" value="Mitochondrion MT"/>
</dbReference>
<evidence type="ECO:0000313" key="8">
    <source>
        <dbReference type="EMBL" id="KAA0158035.1"/>
    </source>
</evidence>
<evidence type="ECO:0000256" key="1">
    <source>
        <dbReference type="ARBA" id="ARBA00008931"/>
    </source>
</evidence>
<dbReference type="Proteomes" id="UP000322899">
    <property type="component" value="Mitochondrion MT"/>
</dbReference>
<evidence type="ECO:0000313" key="9">
    <source>
        <dbReference type="Proteomes" id="UP000323011"/>
    </source>
</evidence>
<dbReference type="Pfam" id="PF00252">
    <property type="entry name" value="Ribosomal_L16"/>
    <property type="match status" value="1"/>
</dbReference>
<dbReference type="PANTHER" id="PTHR12220">
    <property type="entry name" value="50S/60S RIBOSOMAL PROTEIN L16"/>
    <property type="match status" value="1"/>
</dbReference>
<dbReference type="InterPro" id="IPR047873">
    <property type="entry name" value="Ribosomal_uL16"/>
</dbReference>
<organism evidence="6">
    <name type="scientific">Cafeteria roenbergensis</name>
    <name type="common">Marine flagellate</name>
    <dbReference type="NCBI Taxonomy" id="33653"/>
    <lineage>
        <taxon>Eukaryota</taxon>
        <taxon>Sar</taxon>
        <taxon>Stramenopiles</taxon>
        <taxon>Bigyra</taxon>
        <taxon>Opalozoa</taxon>
        <taxon>Bicosoecida</taxon>
        <taxon>Cafeteriaceae</taxon>
        <taxon>Cafeteria</taxon>
    </lineage>
</organism>
<dbReference type="GO" id="GO:0003735">
    <property type="term" value="F:structural constituent of ribosome"/>
    <property type="evidence" value="ECO:0007669"/>
    <property type="project" value="InterPro"/>
</dbReference>
<evidence type="ECO:0000313" key="5">
    <source>
        <dbReference type="EMBL" id="KAA0145444.1"/>
    </source>
</evidence>
<dbReference type="OrthoDB" id="34872at2759"/>
<comment type="caution">
    <text evidence="6">The sequence shown here is derived from an EMBL/GenBank/DDBJ whole genome shotgun (WGS) entry which is preliminary data.</text>
</comment>
<keyword evidence="2 4" id="KW-0689">Ribosomal protein</keyword>
<dbReference type="OMA" id="WICRIQK"/>
<dbReference type="InterPro" id="IPR016180">
    <property type="entry name" value="Ribosomal_uL16_dom"/>
</dbReference>
<dbReference type="InterPro" id="IPR000114">
    <property type="entry name" value="Ribosomal_uL16_bact-type"/>
</dbReference>
<dbReference type="GO" id="GO:0005762">
    <property type="term" value="C:mitochondrial large ribosomal subunit"/>
    <property type="evidence" value="ECO:0007669"/>
    <property type="project" value="TreeGrafter"/>
</dbReference>
<geneLocation type="mitochondrion" evidence="6"/>
<dbReference type="PRINTS" id="PR00060">
    <property type="entry name" value="RIBOSOMALL16"/>
</dbReference>
<dbReference type="Proteomes" id="UP000324907">
    <property type="component" value="Mitochondrion MT"/>
</dbReference>
<dbReference type="InterPro" id="IPR020798">
    <property type="entry name" value="Ribosomal_uL16_CS"/>
</dbReference>
<dbReference type="EMBL" id="VLTO01000218">
    <property type="protein sequence ID" value="KAA0158035.1"/>
    <property type="molecule type" value="Genomic_DNA"/>
</dbReference>
<dbReference type="CDD" id="cd01433">
    <property type="entry name" value="Ribosomal_L16_L10e"/>
    <property type="match status" value="1"/>
</dbReference>
<evidence type="ECO:0000313" key="6">
    <source>
        <dbReference type="EMBL" id="KAA0145480.1"/>
    </source>
</evidence>
<dbReference type="EMBL" id="VLTN01000170">
    <property type="protein sequence ID" value="KAA0145444.1"/>
    <property type="molecule type" value="Genomic_DNA"/>
</dbReference>
<evidence type="ECO:0000313" key="7">
    <source>
        <dbReference type="EMBL" id="KAA0145518.1"/>
    </source>
</evidence>
<evidence type="ECO:0000256" key="4">
    <source>
        <dbReference type="RuleBase" id="RU004413"/>
    </source>
</evidence>
<dbReference type="PANTHER" id="PTHR12220:SF13">
    <property type="entry name" value="LARGE RIBOSOMAL SUBUNIT PROTEIN UL16M"/>
    <property type="match status" value="1"/>
</dbReference>
<dbReference type="EMBL" id="VLTM01000270">
    <property type="protein sequence ID" value="KAA0145518.1"/>
    <property type="molecule type" value="Genomic_DNA"/>
</dbReference>
<dbReference type="EMBL" id="VLTL01000396">
    <property type="protein sequence ID" value="KAA0145480.1"/>
    <property type="molecule type" value="Genomic_DNA"/>
</dbReference>
<sequence>MKHFPPRKKYKKNFSKHLSFRKTTQNNGLVYGNIGLQVAEYGKISHLRLNALKKILTFSLQRKGKIWLRVYPMIPKTKKPLEVRMGKGKGNLNYWETTIFPGEVLFELTTVDSKIAINGLKQVMKRLGLKSRIIYKYDQL</sequence>
<dbReference type="PROSITE" id="PS00701">
    <property type="entry name" value="RIBOSOMAL_L16_2"/>
    <property type="match status" value="1"/>
</dbReference>
<dbReference type="SUPFAM" id="SSF54686">
    <property type="entry name" value="Ribosomal protein L16p/L10e"/>
    <property type="match status" value="1"/>
</dbReference>
<reference evidence="6 9" key="1">
    <citation type="submission" date="2019-07" db="EMBL/GenBank/DDBJ databases">
        <title>Genomes of Cafeteria roenbergensis.</title>
        <authorList>
            <person name="Fischer M.G."/>
            <person name="Hackl T."/>
            <person name="Roman M."/>
        </authorList>
    </citation>
    <scope>NUCLEOTIDE SEQUENCE [LARGE SCALE GENOMIC DNA]</scope>
    <source>
        <strain evidence="5 9">BVI</strain>
        <strain evidence="7">Cflag</strain>
        <strain evidence="8">E4-10P</strain>
        <strain evidence="6">RCC970-E3</strain>
    </source>
</reference>